<feature type="binding site" evidence="5">
    <location>
        <position position="41"/>
    </location>
    <ligand>
        <name>ATP</name>
        <dbReference type="ChEBI" id="CHEBI:30616"/>
    </ligand>
</feature>
<dbReference type="InterPro" id="IPR049052">
    <property type="entry name" value="nSTAND1"/>
</dbReference>
<reference evidence="7 8" key="1">
    <citation type="journal article" date="2016" name="PLoS ONE">
        <title>Complete Genome Sequence and Comparative Genomics of a Novel Myxobacterium Myxococcus hansupus.</title>
        <authorList>
            <person name="Sharma G."/>
            <person name="Narwani T."/>
            <person name="Subramanian S."/>
        </authorList>
    </citation>
    <scope>NUCLEOTIDE SEQUENCE [LARGE SCALE GENOMIC DNA]</scope>
    <source>
        <strain evidence="8">mixupus</strain>
    </source>
</reference>
<dbReference type="Proteomes" id="UP000009026">
    <property type="component" value="Chromosome"/>
</dbReference>
<dbReference type="PANTHER" id="PTHR43289:SF6">
    <property type="entry name" value="SERINE_THREONINE-PROTEIN KINASE NEKL-3"/>
    <property type="match status" value="1"/>
</dbReference>
<keyword evidence="3 7" id="KW-0418">Kinase</keyword>
<dbReference type="KEGG" id="mym:A176_007243"/>
<evidence type="ECO:0000313" key="7">
    <source>
        <dbReference type="EMBL" id="AKQ70331.1"/>
    </source>
</evidence>
<dbReference type="Pfam" id="PF00069">
    <property type="entry name" value="Pkinase"/>
    <property type="match status" value="1"/>
</dbReference>
<organism evidence="7 8">
    <name type="scientific">Pseudomyxococcus hansupus</name>
    <dbReference type="NCBI Taxonomy" id="1297742"/>
    <lineage>
        <taxon>Bacteria</taxon>
        <taxon>Pseudomonadati</taxon>
        <taxon>Myxococcota</taxon>
        <taxon>Myxococcia</taxon>
        <taxon>Myxococcales</taxon>
        <taxon>Cystobacterineae</taxon>
        <taxon>Myxococcaceae</taxon>
        <taxon>Pseudomyxococcus</taxon>
    </lineage>
</organism>
<dbReference type="Gene3D" id="3.40.50.300">
    <property type="entry name" value="P-loop containing nucleotide triphosphate hydrolases"/>
    <property type="match status" value="1"/>
</dbReference>
<dbReference type="InterPro" id="IPR027417">
    <property type="entry name" value="P-loop_NTPase"/>
</dbReference>
<evidence type="ECO:0000256" key="3">
    <source>
        <dbReference type="ARBA" id="ARBA00022777"/>
    </source>
</evidence>
<keyword evidence="1" id="KW-0808">Transferase</keyword>
<evidence type="ECO:0000256" key="4">
    <source>
        <dbReference type="ARBA" id="ARBA00022840"/>
    </source>
</evidence>
<keyword evidence="8" id="KW-1185">Reference proteome</keyword>
<dbReference type="EMBL" id="CP012109">
    <property type="protein sequence ID" value="AKQ70331.1"/>
    <property type="molecule type" value="Genomic_DNA"/>
</dbReference>
<evidence type="ECO:0000256" key="2">
    <source>
        <dbReference type="ARBA" id="ARBA00022741"/>
    </source>
</evidence>
<evidence type="ECO:0000256" key="5">
    <source>
        <dbReference type="PROSITE-ProRule" id="PRU10141"/>
    </source>
</evidence>
<keyword evidence="7" id="KW-0723">Serine/threonine-protein kinase</keyword>
<dbReference type="InterPro" id="IPR017441">
    <property type="entry name" value="Protein_kinase_ATP_BS"/>
</dbReference>
<dbReference type="STRING" id="1297742.A176_007243"/>
<protein>
    <submittedName>
        <fullName evidence="7">Serine/threonine protein kinase</fullName>
    </submittedName>
</protein>
<dbReference type="SUPFAM" id="SSF56112">
    <property type="entry name" value="Protein kinase-like (PK-like)"/>
    <property type="match status" value="1"/>
</dbReference>
<dbReference type="Pfam" id="PF20703">
    <property type="entry name" value="nSTAND1"/>
    <property type="match status" value="1"/>
</dbReference>
<dbReference type="PATRIC" id="fig|1297742.4.peg.7362"/>
<dbReference type="SUPFAM" id="SSF52540">
    <property type="entry name" value="P-loop containing nucleoside triphosphate hydrolases"/>
    <property type="match status" value="1"/>
</dbReference>
<evidence type="ECO:0000256" key="1">
    <source>
        <dbReference type="ARBA" id="ARBA00022679"/>
    </source>
</evidence>
<dbReference type="SMART" id="SM00220">
    <property type="entry name" value="S_TKc"/>
    <property type="match status" value="1"/>
</dbReference>
<gene>
    <name evidence="7" type="ORF">A176_007243</name>
</gene>
<dbReference type="Gene3D" id="1.10.510.10">
    <property type="entry name" value="Transferase(Phosphotransferase) domain 1"/>
    <property type="match status" value="1"/>
</dbReference>
<dbReference type="InterPro" id="IPR008271">
    <property type="entry name" value="Ser/Thr_kinase_AS"/>
</dbReference>
<dbReference type="SUPFAM" id="SSF48452">
    <property type="entry name" value="TPR-like"/>
    <property type="match status" value="1"/>
</dbReference>
<dbReference type="eggNOG" id="COG0515">
    <property type="taxonomic scope" value="Bacteria"/>
</dbReference>
<feature type="domain" description="Protein kinase" evidence="6">
    <location>
        <begin position="12"/>
        <end position="286"/>
    </location>
</feature>
<dbReference type="InterPro" id="IPR000719">
    <property type="entry name" value="Prot_kinase_dom"/>
</dbReference>
<dbReference type="PROSITE" id="PS00107">
    <property type="entry name" value="PROTEIN_KINASE_ATP"/>
    <property type="match status" value="1"/>
</dbReference>
<dbReference type="PROSITE" id="PS50011">
    <property type="entry name" value="PROTEIN_KINASE_DOM"/>
    <property type="match status" value="1"/>
</dbReference>
<dbReference type="PROSITE" id="PS00108">
    <property type="entry name" value="PROTEIN_KINASE_ST"/>
    <property type="match status" value="1"/>
</dbReference>
<evidence type="ECO:0000313" key="8">
    <source>
        <dbReference type="Proteomes" id="UP000009026"/>
    </source>
</evidence>
<accession>A0A0H4X3S5</accession>
<dbReference type="GO" id="GO:0004674">
    <property type="term" value="F:protein serine/threonine kinase activity"/>
    <property type="evidence" value="ECO:0007669"/>
    <property type="project" value="UniProtKB-KW"/>
</dbReference>
<evidence type="ECO:0000259" key="6">
    <source>
        <dbReference type="PROSITE" id="PS50011"/>
    </source>
</evidence>
<dbReference type="CDD" id="cd14014">
    <property type="entry name" value="STKc_PknB_like"/>
    <property type="match status" value="1"/>
</dbReference>
<dbReference type="RefSeq" id="WP_002639996.1">
    <property type="nucleotide sequence ID" value="NZ_CP012109.1"/>
</dbReference>
<dbReference type="Gene3D" id="1.25.40.10">
    <property type="entry name" value="Tetratricopeptide repeat domain"/>
    <property type="match status" value="1"/>
</dbReference>
<proteinExistence type="predicted"/>
<name>A0A0H4X3S5_9BACT</name>
<dbReference type="InterPro" id="IPR011990">
    <property type="entry name" value="TPR-like_helical_dom_sf"/>
</dbReference>
<dbReference type="PANTHER" id="PTHR43289">
    <property type="entry name" value="MITOGEN-ACTIVATED PROTEIN KINASE KINASE KINASE 20-RELATED"/>
    <property type="match status" value="1"/>
</dbReference>
<keyword evidence="2 5" id="KW-0547">Nucleotide-binding</keyword>
<sequence length="1134" mass="125183">MTHPSQTQVGPYRLLHSLGSGGMGQVFAAVHESVGNQVALKVMSPSAAADPQRVARFLQEARALSRLEHPGVVRILHFDRVEGTAYLAMEHLQGLSLRQWMQAQPRIPLESALAICGQIAATMVDVHAEDIVHRDLKPENIFLCPDSTLALGHRIKLLDFGIAKVPSGQADLLATQVHTHEATFIGTFRYMAPEQCRSAAKVDGAADVYALGVLFFELLAGRPPFDEDEPVLVIAAHQYEEPPSLKQLVPSVPAALATFISDMLEKEPAARPDMKRCRALFERAWAQELDVCPVPGLAPFTEAHAELFFGRQEESRALLQRLEEARLGSQRWVQLEGPSGVGKSSLIQAALLPGLRELPADAEPRWLIATLRPSDTPLRHLAEALSTAYVAVGTVKPLDDIEALLRSGSVALHDFVTAHTPTAYRLLLVIEPLEELFTLGSAELETVDALLAAALAAPETPLRLFTSLRSDFIHRLEQMPSLPHHLHAAARFPLLPMGDEALAQVVHGVARRARLRLSAGLAERMVQDVRSETGRLPLLGHTLQSLWTLSGGAPLTHEHYDRLGGVGGALALQAESLLKSLGEEGTKRAKWLLLALVQVGRGTADTRRPRSRRDILMAAGGDTLAEEVLYRLSGIPSGPSTPGLPGLRLVVLTGEVNPSLQRVELVHETLLHQFPPLAAWLAQERVLLERQLDLEGVANAWEQARRPREGLPTGTLLDHYRRGFDIPDPRDAPALSPRARDFLLAAERLSRQRIRIRRFLLGMAALAGLAILFYAVRAEQERQHAEANLLRLVAAADNISEDADWNLSRLAHTLELRLKMLRRLNVSLTSLPTSDKARYPVRLATIHVAHRMGDIAYYDGTLAEAESRLTEALRTIRSGLADRPSDEDLLWELALNDSKLGKVAMARGQWALAGDRLMASQQYMEEQPAEGDTAVDTRRSLAVSLSERAELEWAQGHLGNAAELFDRAISLHEMNWGPYDEALLAVVLAQRSEVAIEAGDFDVAERLIPRTVLIAERCVSVRGGEQFFRWAQGRSLVAEGGLHLRKRRLMEAVASYGKARELGRELLDGEPPNKRFALMYAHALRGSEDVSRIQGRDVEGQSFRQERCTLVNRFLEQDPEDIRFRALACENHHP</sequence>
<keyword evidence="4 5" id="KW-0067">ATP-binding</keyword>
<dbReference type="InterPro" id="IPR011009">
    <property type="entry name" value="Kinase-like_dom_sf"/>
</dbReference>
<dbReference type="AlphaFoldDB" id="A0A0H4X3S5"/>
<dbReference type="GO" id="GO:0005524">
    <property type="term" value="F:ATP binding"/>
    <property type="evidence" value="ECO:0007669"/>
    <property type="project" value="UniProtKB-UniRule"/>
</dbReference>
<dbReference type="Gene3D" id="3.30.200.20">
    <property type="entry name" value="Phosphorylase Kinase, domain 1"/>
    <property type="match status" value="1"/>
</dbReference>